<organism evidence="1 2">
    <name type="scientific">Pseudoxanthomonas gei</name>
    <dbReference type="NCBI Taxonomy" id="1383030"/>
    <lineage>
        <taxon>Bacteria</taxon>
        <taxon>Pseudomonadati</taxon>
        <taxon>Pseudomonadota</taxon>
        <taxon>Gammaproteobacteria</taxon>
        <taxon>Lysobacterales</taxon>
        <taxon>Lysobacteraceae</taxon>
        <taxon>Pseudoxanthomonas</taxon>
    </lineage>
</organism>
<comment type="caution">
    <text evidence="1">The sequence shown here is derived from an EMBL/GenBank/DDBJ whole genome shotgun (WGS) entry which is preliminary data.</text>
</comment>
<sequence length="159" mass="17396">MATSGQLNGRAGLIQALGRMRESTFIESIECRFPYQDRLRALEITEEACSISANAAFAVVDELSRPPAGEAVSLSLSTELLSLIELRIPHPLAQPILSLARKLVSEQLVSVLESLFALRQVERFPGQYAALSIAYFACDDVDGIADLEFNRIRAAWDAA</sequence>
<evidence type="ECO:0000313" key="2">
    <source>
        <dbReference type="Proteomes" id="UP001429354"/>
    </source>
</evidence>
<keyword evidence="2" id="KW-1185">Reference proteome</keyword>
<dbReference type="Proteomes" id="UP001429354">
    <property type="component" value="Unassembled WGS sequence"/>
</dbReference>
<evidence type="ECO:0000313" key="1">
    <source>
        <dbReference type="EMBL" id="NDK39737.1"/>
    </source>
</evidence>
<reference evidence="1 2" key="1">
    <citation type="submission" date="2018-07" db="EMBL/GenBank/DDBJ databases">
        <title>Whole genome Sequencing of Pseudoxanthomonas gei KCTC 32298 (T).</title>
        <authorList>
            <person name="Kumar S."/>
            <person name="Bansal K."/>
            <person name="Kaur A."/>
            <person name="Patil P."/>
            <person name="Sharma S."/>
            <person name="Patil P.B."/>
        </authorList>
    </citation>
    <scope>NUCLEOTIDE SEQUENCE [LARGE SCALE GENOMIC DNA]</scope>
    <source>
        <strain evidence="1 2">KCTC 32298</strain>
    </source>
</reference>
<name>A0ABX0ADS3_9GAMM</name>
<dbReference type="EMBL" id="QOVG01000009">
    <property type="protein sequence ID" value="NDK39737.1"/>
    <property type="molecule type" value="Genomic_DNA"/>
</dbReference>
<proteinExistence type="predicted"/>
<gene>
    <name evidence="1" type="ORF">DT603_12880</name>
</gene>
<protein>
    <submittedName>
        <fullName evidence="1">Uncharacterized protein</fullName>
    </submittedName>
</protein>
<accession>A0ABX0ADS3</accession>